<dbReference type="InterPro" id="IPR012677">
    <property type="entry name" value="Nucleotide-bd_a/b_plait_sf"/>
</dbReference>
<dbReference type="InterPro" id="IPR035979">
    <property type="entry name" value="RBD_domain_sf"/>
</dbReference>
<dbReference type="OrthoDB" id="1875751at2759"/>
<dbReference type="Pfam" id="PF00076">
    <property type="entry name" value="RRM_1"/>
    <property type="match status" value="1"/>
</dbReference>
<dbReference type="SUPFAM" id="SSF54928">
    <property type="entry name" value="RNA-binding domain, RBD"/>
    <property type="match status" value="1"/>
</dbReference>
<gene>
    <name evidence="4" type="ORF">TSUD_333300</name>
</gene>
<organism evidence="4 5">
    <name type="scientific">Trifolium subterraneum</name>
    <name type="common">Subterranean clover</name>
    <dbReference type="NCBI Taxonomy" id="3900"/>
    <lineage>
        <taxon>Eukaryota</taxon>
        <taxon>Viridiplantae</taxon>
        <taxon>Streptophyta</taxon>
        <taxon>Embryophyta</taxon>
        <taxon>Tracheophyta</taxon>
        <taxon>Spermatophyta</taxon>
        <taxon>Magnoliopsida</taxon>
        <taxon>eudicotyledons</taxon>
        <taxon>Gunneridae</taxon>
        <taxon>Pentapetalae</taxon>
        <taxon>rosids</taxon>
        <taxon>fabids</taxon>
        <taxon>Fabales</taxon>
        <taxon>Fabaceae</taxon>
        <taxon>Papilionoideae</taxon>
        <taxon>50 kb inversion clade</taxon>
        <taxon>NPAAA clade</taxon>
        <taxon>Hologalegina</taxon>
        <taxon>IRL clade</taxon>
        <taxon>Trifolieae</taxon>
        <taxon>Trifolium</taxon>
    </lineage>
</organism>
<keyword evidence="1 2" id="KW-0694">RNA-binding</keyword>
<reference evidence="5" key="1">
    <citation type="journal article" date="2017" name="Front. Plant Sci.">
        <title>Climate Clever Clovers: New Paradigm to Reduce the Environmental Footprint of Ruminants by Breeding Low Methanogenic Forages Utilizing Haplotype Variation.</title>
        <authorList>
            <person name="Kaur P."/>
            <person name="Appels R."/>
            <person name="Bayer P.E."/>
            <person name="Keeble-Gagnere G."/>
            <person name="Wang J."/>
            <person name="Hirakawa H."/>
            <person name="Shirasawa K."/>
            <person name="Vercoe P."/>
            <person name="Stefanova K."/>
            <person name="Durmic Z."/>
            <person name="Nichols P."/>
            <person name="Revell C."/>
            <person name="Isobe S.N."/>
            <person name="Edwards D."/>
            <person name="Erskine W."/>
        </authorList>
    </citation>
    <scope>NUCLEOTIDE SEQUENCE [LARGE SCALE GENOMIC DNA]</scope>
    <source>
        <strain evidence="5">cv. Daliak</strain>
    </source>
</reference>
<dbReference type="InterPro" id="IPR000504">
    <property type="entry name" value="RRM_dom"/>
</dbReference>
<evidence type="ECO:0000313" key="4">
    <source>
        <dbReference type="EMBL" id="GAU31554.1"/>
    </source>
</evidence>
<proteinExistence type="predicted"/>
<accession>A0A2Z6MG83</accession>
<dbReference type="Gene3D" id="3.30.70.330">
    <property type="match status" value="1"/>
</dbReference>
<dbReference type="PROSITE" id="PS50102">
    <property type="entry name" value="RRM"/>
    <property type="match status" value="1"/>
</dbReference>
<protein>
    <recommendedName>
        <fullName evidence="3">RRM domain-containing protein</fullName>
    </recommendedName>
</protein>
<feature type="domain" description="RRM" evidence="3">
    <location>
        <begin position="121"/>
        <end position="200"/>
    </location>
</feature>
<dbReference type="EMBL" id="DF973459">
    <property type="protein sequence ID" value="GAU31554.1"/>
    <property type="molecule type" value="Genomic_DNA"/>
</dbReference>
<keyword evidence="5" id="KW-1185">Reference proteome</keyword>
<name>A0A2Z6MG83_TRISU</name>
<evidence type="ECO:0000313" key="5">
    <source>
        <dbReference type="Proteomes" id="UP000242715"/>
    </source>
</evidence>
<dbReference type="AlphaFoldDB" id="A0A2Z6MG83"/>
<sequence length="334" mass="37478">MSKKKEMEDLEKNNGDFVSKEEEIRVFIKSLSKPQLVDLLSQIGSKYPSIAEEIQSFANVDRARRKLNAFKVHGEIEEGNVMLDRDTGKSAQRSKFFDELCKFAHTGLTKTISSATNLSQRNLYIENLSPQVTSEILFNYFKRHGDMEECILAFQRHKDLTESRSGFVTYKTAEAAKNAIKDLDQTTLEGTTITVKYFDFHNDGGGQPSSVPARVAPTAALHMTPEYVEGYTYPRPATPYVAPPYPYPQTGSPYAASPYPYSQTDAPHATPPYPYPRTAAPPYPYPRIAVPPYPYPQTDAPHATPPYPYPRTAVPPYPYPRTAAPYAASPYRTL</sequence>
<evidence type="ECO:0000256" key="2">
    <source>
        <dbReference type="PROSITE-ProRule" id="PRU00176"/>
    </source>
</evidence>
<evidence type="ECO:0000259" key="3">
    <source>
        <dbReference type="PROSITE" id="PS50102"/>
    </source>
</evidence>
<dbReference type="Proteomes" id="UP000242715">
    <property type="component" value="Unassembled WGS sequence"/>
</dbReference>
<dbReference type="InterPro" id="IPR052462">
    <property type="entry name" value="SLIRP/GR-RBP-like"/>
</dbReference>
<evidence type="ECO:0000256" key="1">
    <source>
        <dbReference type="ARBA" id="ARBA00022884"/>
    </source>
</evidence>
<dbReference type="SMART" id="SM00360">
    <property type="entry name" value="RRM"/>
    <property type="match status" value="1"/>
</dbReference>
<dbReference type="PANTHER" id="PTHR48027">
    <property type="entry name" value="HETEROGENEOUS NUCLEAR RIBONUCLEOPROTEIN 87F-RELATED"/>
    <property type="match status" value="1"/>
</dbReference>
<dbReference type="GO" id="GO:0003723">
    <property type="term" value="F:RNA binding"/>
    <property type="evidence" value="ECO:0007669"/>
    <property type="project" value="UniProtKB-UniRule"/>
</dbReference>